<keyword evidence="3" id="KW-1185">Reference proteome</keyword>
<dbReference type="Pfam" id="PF13715">
    <property type="entry name" value="CarbopepD_reg_2"/>
    <property type="match status" value="1"/>
</dbReference>
<dbReference type="Proteomes" id="UP000317557">
    <property type="component" value="Unassembled WGS sequence"/>
</dbReference>
<dbReference type="AlphaFoldDB" id="A0A521ER37"/>
<dbReference type="OrthoDB" id="9784036at2"/>
<dbReference type="InterPro" id="IPR008969">
    <property type="entry name" value="CarboxyPept-like_regulatory"/>
</dbReference>
<dbReference type="SUPFAM" id="SSF49464">
    <property type="entry name" value="Carboxypeptidase regulatory domain-like"/>
    <property type="match status" value="1"/>
</dbReference>
<feature type="signal peptide" evidence="1">
    <location>
        <begin position="1"/>
        <end position="20"/>
    </location>
</feature>
<name>A0A521ER37_9BACT</name>
<sequence length="276" mass="31834">MRVVFIGLLGLLHCFSIVRAQDIHVNGQVRGQDEMPLAYVNIGIELQNIGTVSQPDGRFELSIPDEYRTDSLLFSVIGYHPRKVAIQSLLGGNPNIILSPRSYEMEHINVKAKRAKTKKIGRKRKGLLKIVMYMEDDNLGSEFGRFFESDKEHSKLENLSFYIHHNPFDSIKFRVNVYEEENGEPSKNILRENIFVTYGEESGWVNVDVSKYEIYPKGNFFVSMEWIEDKNHPEDRKLFFASRLIGAKDTWSRKVSQGTWKRSNSADMVMNATISY</sequence>
<dbReference type="RefSeq" id="WP_142455327.1">
    <property type="nucleotide sequence ID" value="NZ_FXTP01000013.1"/>
</dbReference>
<protein>
    <submittedName>
        <fullName evidence="2">CarboxypepD_reg-like domain-containing protein</fullName>
    </submittedName>
</protein>
<dbReference type="EMBL" id="FXTP01000013">
    <property type="protein sequence ID" value="SMO85881.1"/>
    <property type="molecule type" value="Genomic_DNA"/>
</dbReference>
<feature type="chain" id="PRO_5022030990" evidence="1">
    <location>
        <begin position="21"/>
        <end position="276"/>
    </location>
</feature>
<keyword evidence="1" id="KW-0732">Signal</keyword>
<evidence type="ECO:0000256" key="1">
    <source>
        <dbReference type="SAM" id="SignalP"/>
    </source>
</evidence>
<proteinExistence type="predicted"/>
<evidence type="ECO:0000313" key="3">
    <source>
        <dbReference type="Proteomes" id="UP000317557"/>
    </source>
</evidence>
<gene>
    <name evidence="2" type="ORF">SAMN06265219_11323</name>
</gene>
<organism evidence="2 3">
    <name type="scientific">Gracilimonas mengyeensis</name>
    <dbReference type="NCBI Taxonomy" id="1302730"/>
    <lineage>
        <taxon>Bacteria</taxon>
        <taxon>Pseudomonadati</taxon>
        <taxon>Balneolota</taxon>
        <taxon>Balneolia</taxon>
        <taxon>Balneolales</taxon>
        <taxon>Balneolaceae</taxon>
        <taxon>Gracilimonas</taxon>
    </lineage>
</organism>
<evidence type="ECO:0000313" key="2">
    <source>
        <dbReference type="EMBL" id="SMO85881.1"/>
    </source>
</evidence>
<accession>A0A521ER37</accession>
<reference evidence="2 3" key="1">
    <citation type="submission" date="2017-05" db="EMBL/GenBank/DDBJ databases">
        <authorList>
            <person name="Varghese N."/>
            <person name="Submissions S."/>
        </authorList>
    </citation>
    <scope>NUCLEOTIDE SEQUENCE [LARGE SCALE GENOMIC DNA]</scope>
    <source>
        <strain evidence="2 3">DSM 21985</strain>
    </source>
</reference>